<protein>
    <submittedName>
        <fullName evidence="1">Uncharacterized protein</fullName>
    </submittedName>
</protein>
<dbReference type="AlphaFoldDB" id="A0AAJ5WKZ9"/>
<dbReference type="Proteomes" id="UP001216329">
    <property type="component" value="Chromosome"/>
</dbReference>
<evidence type="ECO:0000313" key="1">
    <source>
        <dbReference type="EMBL" id="WEK31573.1"/>
    </source>
</evidence>
<accession>A0AAJ5WKZ9</accession>
<dbReference type="EMBL" id="CP119325">
    <property type="protein sequence ID" value="WEK31573.1"/>
    <property type="molecule type" value="Genomic_DNA"/>
</dbReference>
<name>A0AAJ5WKZ9_9PSED</name>
<organism evidence="1 2">
    <name type="scientific">Candidatus Pseudomonas phytovorans</name>
    <dbReference type="NCBI Taxonomy" id="3121377"/>
    <lineage>
        <taxon>Bacteria</taxon>
        <taxon>Pseudomonadati</taxon>
        <taxon>Pseudomonadota</taxon>
        <taxon>Gammaproteobacteria</taxon>
        <taxon>Pseudomonadales</taxon>
        <taxon>Pseudomonadaceae</taxon>
        <taxon>Pseudomonas</taxon>
    </lineage>
</organism>
<reference evidence="1" key="1">
    <citation type="submission" date="2023-03" db="EMBL/GenBank/DDBJ databases">
        <title>Andean soil-derived lignocellulolytic bacterial consortium as a source of novel taxa and putative plastic-active enzymes.</title>
        <authorList>
            <person name="Diaz-Garcia L."/>
            <person name="Chuvochina M."/>
            <person name="Feuerriegel G."/>
            <person name="Bunk B."/>
            <person name="Sproer C."/>
            <person name="Streit W.R."/>
            <person name="Rodriguez L.M."/>
            <person name="Overmann J."/>
            <person name="Jimenez D.J."/>
        </authorList>
    </citation>
    <scope>NUCLEOTIDE SEQUENCE</scope>
    <source>
        <strain evidence="1">MAG 876</strain>
    </source>
</reference>
<gene>
    <name evidence="1" type="ORF">P0Y58_05080</name>
</gene>
<evidence type="ECO:0000313" key="2">
    <source>
        <dbReference type="Proteomes" id="UP001216329"/>
    </source>
</evidence>
<proteinExistence type="predicted"/>
<sequence>MSAFSEISSFGEEWKGTTNFKVMPVGNYVFTAMITYISDRYGTERGNCTVQIIRNGMQDGEIIIYANGALQSESHHLSFIAKWQKYEFDKQDGTLVVTGNSDKMGGDYSVRMLPSGQVPSFL</sequence>